<evidence type="ECO:0000259" key="5">
    <source>
        <dbReference type="Pfam" id="PF01266"/>
    </source>
</evidence>
<keyword evidence="7" id="KW-1185">Reference proteome</keyword>
<dbReference type="GO" id="GO:0016491">
    <property type="term" value="F:oxidoreductase activity"/>
    <property type="evidence" value="ECO:0007669"/>
    <property type="project" value="UniProtKB-KW"/>
</dbReference>
<comment type="cofactor">
    <cofactor evidence="1">
        <name>FAD</name>
        <dbReference type="ChEBI" id="CHEBI:57692"/>
    </cofactor>
</comment>
<dbReference type="PANTHER" id="PTHR13847">
    <property type="entry name" value="SARCOSINE DEHYDROGENASE-RELATED"/>
    <property type="match status" value="1"/>
</dbReference>
<organism evidence="6 7">
    <name type="scientific">Ornithinibacillus halophilus</name>
    <dbReference type="NCBI Taxonomy" id="930117"/>
    <lineage>
        <taxon>Bacteria</taxon>
        <taxon>Bacillati</taxon>
        <taxon>Bacillota</taxon>
        <taxon>Bacilli</taxon>
        <taxon>Bacillales</taxon>
        <taxon>Bacillaceae</taxon>
        <taxon>Ornithinibacillus</taxon>
    </lineage>
</organism>
<keyword evidence="4" id="KW-0560">Oxidoreductase</keyword>
<dbReference type="PANTHER" id="PTHR13847:SF286">
    <property type="entry name" value="D-AMINO ACID DEHYDROGENASE"/>
    <property type="match status" value="1"/>
</dbReference>
<reference evidence="6 7" key="1">
    <citation type="submission" date="2016-11" db="EMBL/GenBank/DDBJ databases">
        <authorList>
            <person name="Jaros S."/>
            <person name="Januszkiewicz K."/>
            <person name="Wedrychowicz H."/>
        </authorList>
    </citation>
    <scope>NUCLEOTIDE SEQUENCE [LARGE SCALE GENOMIC DNA]</scope>
    <source>
        <strain evidence="6 7">IBRC-M 10683</strain>
    </source>
</reference>
<evidence type="ECO:0000256" key="4">
    <source>
        <dbReference type="ARBA" id="ARBA00023002"/>
    </source>
</evidence>
<dbReference type="RefSeq" id="WP_072891272.1">
    <property type="nucleotide sequence ID" value="NZ_FQVW01000034.1"/>
</dbReference>
<dbReference type="Pfam" id="PF01266">
    <property type="entry name" value="DAO"/>
    <property type="match status" value="1"/>
</dbReference>
<evidence type="ECO:0000256" key="1">
    <source>
        <dbReference type="ARBA" id="ARBA00001974"/>
    </source>
</evidence>
<dbReference type="InterPro" id="IPR006076">
    <property type="entry name" value="FAD-dep_OxRdtase"/>
</dbReference>
<dbReference type="SUPFAM" id="SSF54373">
    <property type="entry name" value="FAD-linked reductases, C-terminal domain"/>
    <property type="match status" value="1"/>
</dbReference>
<dbReference type="AlphaFoldDB" id="A0A1M5JZ42"/>
<feature type="domain" description="FAD dependent oxidoreductase" evidence="5">
    <location>
        <begin position="4"/>
        <end position="350"/>
    </location>
</feature>
<dbReference type="GO" id="GO:0005737">
    <property type="term" value="C:cytoplasm"/>
    <property type="evidence" value="ECO:0007669"/>
    <property type="project" value="TreeGrafter"/>
</dbReference>
<name>A0A1M5JZ42_9BACI</name>
<sequence>MKKAIIIGAGVLGASTAYYLAKKGIDTVLIDRNDPGQATDAAAGIICPWLSQRRNKAWYELAKGGARVYRSLVKELAADGETETGYAQVGAISIRDNLEKLQAMEKRAIERREEALEIGEVSLLTPEQTRELFPPLEENYGAVHISGAGRVNGRLLRKALMNAAKKHGATVIQGSASLIQNGKAITGVQVNDETYEADYVIAASGAWMNDLLEPIGIEFKGSSQKGQLMHLQLPDTDTSTWPLLLPPSDQSIVPFDDHIVIGATHEDDVGFDQRVTAGGVHELLTKAFKFAPGLENSTVKDIKVGFRPFTPGFLPVFGEMPGYEGLILANGLGASGLTTGPFVGMQLAKLVLGEALDVDQSNYDVNLAL</sequence>
<dbReference type="SUPFAM" id="SSF51905">
    <property type="entry name" value="FAD/NAD(P)-binding domain"/>
    <property type="match status" value="1"/>
</dbReference>
<evidence type="ECO:0000313" key="7">
    <source>
        <dbReference type="Proteomes" id="UP000183988"/>
    </source>
</evidence>
<dbReference type="EMBL" id="FQVW01000034">
    <property type="protein sequence ID" value="SHG45560.1"/>
    <property type="molecule type" value="Genomic_DNA"/>
</dbReference>
<dbReference type="InterPro" id="IPR036188">
    <property type="entry name" value="FAD/NAD-bd_sf"/>
</dbReference>
<accession>A0A1M5JZ42</accession>
<evidence type="ECO:0000256" key="3">
    <source>
        <dbReference type="ARBA" id="ARBA00022630"/>
    </source>
</evidence>
<evidence type="ECO:0000256" key="2">
    <source>
        <dbReference type="ARBA" id="ARBA00009410"/>
    </source>
</evidence>
<protein>
    <submittedName>
        <fullName evidence="6">D-amino acid dehydrogenase small subunit</fullName>
    </submittedName>
</protein>
<dbReference type="Proteomes" id="UP000183988">
    <property type="component" value="Unassembled WGS sequence"/>
</dbReference>
<dbReference type="Gene3D" id="3.30.9.10">
    <property type="entry name" value="D-Amino Acid Oxidase, subunit A, domain 2"/>
    <property type="match status" value="1"/>
</dbReference>
<dbReference type="Gene3D" id="3.50.50.60">
    <property type="entry name" value="FAD/NAD(P)-binding domain"/>
    <property type="match status" value="1"/>
</dbReference>
<dbReference type="STRING" id="930117.SAMN05216225_103423"/>
<dbReference type="OrthoDB" id="9805337at2"/>
<proteinExistence type="inferred from homology"/>
<evidence type="ECO:0000313" key="6">
    <source>
        <dbReference type="EMBL" id="SHG45560.1"/>
    </source>
</evidence>
<gene>
    <name evidence="6" type="ORF">SAMN05216225_103423</name>
</gene>
<comment type="similarity">
    <text evidence="2">Belongs to the DadA oxidoreductase family.</text>
</comment>
<keyword evidence="3" id="KW-0285">Flavoprotein</keyword>